<dbReference type="AlphaFoldDB" id="A0AA40FLG9"/>
<feature type="region of interest" description="Disordered" evidence="1">
    <location>
        <begin position="94"/>
        <end position="120"/>
    </location>
</feature>
<proteinExistence type="predicted"/>
<gene>
    <name evidence="2" type="ORF">K0M31_010552</name>
</gene>
<evidence type="ECO:0000313" key="2">
    <source>
        <dbReference type="EMBL" id="KAK1121245.1"/>
    </source>
</evidence>
<accession>A0AA40FLG9</accession>
<dbReference type="EMBL" id="JAHYIQ010000027">
    <property type="protein sequence ID" value="KAK1121245.1"/>
    <property type="molecule type" value="Genomic_DNA"/>
</dbReference>
<reference evidence="2" key="1">
    <citation type="submission" date="2021-10" db="EMBL/GenBank/DDBJ databases">
        <title>Melipona bicolor Genome sequencing and assembly.</title>
        <authorList>
            <person name="Araujo N.S."/>
            <person name="Arias M.C."/>
        </authorList>
    </citation>
    <scope>NUCLEOTIDE SEQUENCE</scope>
    <source>
        <strain evidence="2">USP_2M_L1-L4_2017</strain>
        <tissue evidence="2">Whole body</tissue>
    </source>
</reference>
<evidence type="ECO:0000313" key="3">
    <source>
        <dbReference type="Proteomes" id="UP001177670"/>
    </source>
</evidence>
<protein>
    <submittedName>
        <fullName evidence="2">Uncharacterized protein</fullName>
    </submittedName>
</protein>
<evidence type="ECO:0000256" key="1">
    <source>
        <dbReference type="SAM" id="MobiDB-lite"/>
    </source>
</evidence>
<sequence>MVFHILRSSVQEAVRLTNWTVLLALMGDTTSSWASRGSRFGDVWPGPLSGNSVVYRAHINVKLAAKPSLGSPGGHVEPFTAAAHRFLVVSGSPWDQPELAGKTVRKPGPSSESWPMLRDK</sequence>
<comment type="caution">
    <text evidence="2">The sequence shown here is derived from an EMBL/GenBank/DDBJ whole genome shotgun (WGS) entry which is preliminary data.</text>
</comment>
<name>A0AA40FLG9_9HYME</name>
<keyword evidence="3" id="KW-1185">Reference proteome</keyword>
<dbReference type="Proteomes" id="UP001177670">
    <property type="component" value="Unassembled WGS sequence"/>
</dbReference>
<organism evidence="2 3">
    <name type="scientific">Melipona bicolor</name>
    <dbReference type="NCBI Taxonomy" id="60889"/>
    <lineage>
        <taxon>Eukaryota</taxon>
        <taxon>Metazoa</taxon>
        <taxon>Ecdysozoa</taxon>
        <taxon>Arthropoda</taxon>
        <taxon>Hexapoda</taxon>
        <taxon>Insecta</taxon>
        <taxon>Pterygota</taxon>
        <taxon>Neoptera</taxon>
        <taxon>Endopterygota</taxon>
        <taxon>Hymenoptera</taxon>
        <taxon>Apocrita</taxon>
        <taxon>Aculeata</taxon>
        <taxon>Apoidea</taxon>
        <taxon>Anthophila</taxon>
        <taxon>Apidae</taxon>
        <taxon>Melipona</taxon>
    </lineage>
</organism>